<dbReference type="Pfam" id="PF11273">
    <property type="entry name" value="DUF3073"/>
    <property type="match status" value="1"/>
</dbReference>
<dbReference type="OrthoDB" id="3217921at2"/>
<dbReference type="InterPro" id="IPR021426">
    <property type="entry name" value="DUF3073"/>
</dbReference>
<evidence type="ECO:0008006" key="4">
    <source>
        <dbReference type="Google" id="ProtNLM"/>
    </source>
</evidence>
<feature type="region of interest" description="Disordered" evidence="1">
    <location>
        <begin position="1"/>
        <end position="69"/>
    </location>
</feature>
<evidence type="ECO:0000256" key="1">
    <source>
        <dbReference type="SAM" id="MobiDB-lite"/>
    </source>
</evidence>
<feature type="compositionally biased region" description="Acidic residues" evidence="1">
    <location>
        <begin position="41"/>
        <end position="61"/>
    </location>
</feature>
<organism evidence="2 3">
    <name type="scientific">Corynebacterium glaucum</name>
    <dbReference type="NCBI Taxonomy" id="187491"/>
    <lineage>
        <taxon>Bacteria</taxon>
        <taxon>Bacillati</taxon>
        <taxon>Actinomycetota</taxon>
        <taxon>Actinomycetes</taxon>
        <taxon>Mycobacteriales</taxon>
        <taxon>Corynebacteriaceae</taxon>
        <taxon>Corynebacterium</taxon>
    </lineage>
</organism>
<proteinExistence type="predicted"/>
<accession>A0A1Q2HZ14</accession>
<dbReference type="RefSeq" id="WP_095660636.1">
    <property type="nucleotide sequence ID" value="NZ_BAAAKB010000001.1"/>
</dbReference>
<reference evidence="2 3" key="1">
    <citation type="submission" date="2016-12" db="EMBL/GenBank/DDBJ databases">
        <authorList>
            <person name="Song W.-J."/>
            <person name="Kurnit D.M."/>
        </authorList>
    </citation>
    <scope>NUCLEOTIDE SEQUENCE [LARGE SCALE GENOMIC DNA]</scope>
    <source>
        <strain evidence="2 3">DSM 30827</strain>
    </source>
</reference>
<dbReference type="EMBL" id="CP019688">
    <property type="protein sequence ID" value="AQQ16030.1"/>
    <property type="molecule type" value="Genomic_DNA"/>
</dbReference>
<dbReference type="Proteomes" id="UP000217209">
    <property type="component" value="Chromosome"/>
</dbReference>
<feature type="compositionally biased region" description="Basic residues" evidence="1">
    <location>
        <begin position="1"/>
        <end position="12"/>
    </location>
</feature>
<evidence type="ECO:0000313" key="3">
    <source>
        <dbReference type="Proteomes" id="UP000217209"/>
    </source>
</evidence>
<dbReference type="AlphaFoldDB" id="A0A1Q2HZ14"/>
<keyword evidence="3" id="KW-1185">Reference proteome</keyword>
<sequence length="69" mass="7958">MGRGRAKAKQTKVARQLKYNSPEMDLDSLQRELAGQNPESSWDDDEADTEYGDYSDWNDEYGQDKRAAR</sequence>
<evidence type="ECO:0000313" key="2">
    <source>
        <dbReference type="EMBL" id="AQQ16030.1"/>
    </source>
</evidence>
<gene>
    <name evidence="2" type="ORF">CGLAU_10470</name>
</gene>
<protein>
    <recommendedName>
        <fullName evidence="4">DUF3073 domain-containing protein</fullName>
    </recommendedName>
</protein>
<name>A0A1Q2HZ14_9CORY</name>
<dbReference type="KEGG" id="cgv:CGLAU_10470"/>